<comment type="caution">
    <text evidence="8">The sequence shown here is derived from an EMBL/GenBank/DDBJ whole genome shotgun (WGS) entry which is preliminary data.</text>
</comment>
<gene>
    <name evidence="8" type="ORF">HGRIS_000350</name>
</gene>
<dbReference type="EMBL" id="JASNQZ010000004">
    <property type="protein sequence ID" value="KAL0958187.1"/>
    <property type="molecule type" value="Genomic_DNA"/>
</dbReference>
<dbReference type="Pfam" id="PF00856">
    <property type="entry name" value="SET"/>
    <property type="match status" value="1"/>
</dbReference>
<dbReference type="SUPFAM" id="SSF82199">
    <property type="entry name" value="SET domain"/>
    <property type="match status" value="1"/>
</dbReference>
<evidence type="ECO:0000259" key="7">
    <source>
        <dbReference type="PROSITE" id="PS50865"/>
    </source>
</evidence>
<reference evidence="9" key="1">
    <citation type="submission" date="2024-06" db="EMBL/GenBank/DDBJ databases">
        <title>Multi-omics analyses provide insights into the biosynthesis of the anticancer antibiotic pleurotin in Hohenbuehelia grisea.</title>
        <authorList>
            <person name="Weaver J.A."/>
            <person name="Alberti F."/>
        </authorList>
    </citation>
    <scope>NUCLEOTIDE SEQUENCE [LARGE SCALE GENOMIC DNA]</scope>
    <source>
        <strain evidence="9">T-177</strain>
    </source>
</reference>
<evidence type="ECO:0000259" key="6">
    <source>
        <dbReference type="PROSITE" id="PS50280"/>
    </source>
</evidence>
<sequence>MSASFSQLRAARQTKETKSLVNSQSENSKATTNETFQSAPSDFNANGLYSSLPASIEIKTSETHGRGLWLKEPLKAGTVLINTKPRVAVLSNRYLDSHCSACFEPASPLKRCTQCQTVYYCDAACQTRDWPSHKNECGALQKWAEAVPALDVSVPNDGVRCLARVLWKKQKQGPESQGSREIDSMQNHRPHASSSVIELQTHLAHSLVRYIGATSPPELEAYGISSAADLVNLISRFTTNSFTVTDPTLTPIGVAISPIIALINHSCDPNAVVVFPHAASTKAKEPSMQVIALKDITPGSEILTSYIDTTVPRSLRQKSLVETYHFTCHCDLCTSESATDPRTSMACPKSCGGVCPIPTDEDTDLPRCLKCKAAVSSTDAILDAVRLGKEALEKATSLQLQDPPKARRLTTKLIEILHSAGIQPSSHPLLALSRLQHTLLISSLSGNLTQEALDETIRAINCSVIGCAAVLHEGHPVRAIALTELAKALIVDEPEPRQGPSITYPPSGPARLKLAYDTLLRARHELLIAFGRENEGGKVGRDVRDTLVAVERELGVWKQGIRNTIEDQPVPLKARTS</sequence>
<feature type="compositionally biased region" description="Polar residues" evidence="5">
    <location>
        <begin position="19"/>
        <end position="39"/>
    </location>
</feature>
<organism evidence="8 9">
    <name type="scientific">Hohenbuehelia grisea</name>
    <dbReference type="NCBI Taxonomy" id="104357"/>
    <lineage>
        <taxon>Eukaryota</taxon>
        <taxon>Fungi</taxon>
        <taxon>Dikarya</taxon>
        <taxon>Basidiomycota</taxon>
        <taxon>Agaricomycotina</taxon>
        <taxon>Agaricomycetes</taxon>
        <taxon>Agaricomycetidae</taxon>
        <taxon>Agaricales</taxon>
        <taxon>Pleurotineae</taxon>
        <taxon>Pleurotaceae</taxon>
        <taxon>Hohenbuehelia</taxon>
    </lineage>
</organism>
<accession>A0ABR3JS63</accession>
<dbReference type="Gene3D" id="2.170.270.10">
    <property type="entry name" value="SET domain"/>
    <property type="match status" value="1"/>
</dbReference>
<keyword evidence="3" id="KW-0862">Zinc</keyword>
<dbReference type="Gene3D" id="1.10.220.160">
    <property type="match status" value="1"/>
</dbReference>
<evidence type="ECO:0000256" key="5">
    <source>
        <dbReference type="SAM" id="MobiDB-lite"/>
    </source>
</evidence>
<feature type="domain" description="SET" evidence="6">
    <location>
        <begin position="54"/>
        <end position="307"/>
    </location>
</feature>
<proteinExistence type="predicted"/>
<dbReference type="PANTHER" id="PTHR12197">
    <property type="entry name" value="HISTONE-LYSINE N-METHYLTRANSFERASE SMYD"/>
    <property type="match status" value="1"/>
</dbReference>
<dbReference type="InterPro" id="IPR050869">
    <property type="entry name" value="H3K4_H4K5_MeTrfase"/>
</dbReference>
<dbReference type="PANTHER" id="PTHR12197:SF251">
    <property type="entry name" value="EG:BACR7C10.4 PROTEIN"/>
    <property type="match status" value="1"/>
</dbReference>
<evidence type="ECO:0000256" key="1">
    <source>
        <dbReference type="ARBA" id="ARBA00022723"/>
    </source>
</evidence>
<dbReference type="Pfam" id="PF01753">
    <property type="entry name" value="zf-MYND"/>
    <property type="match status" value="1"/>
</dbReference>
<keyword evidence="2 4" id="KW-0863">Zinc-finger</keyword>
<dbReference type="PROSITE" id="PS50280">
    <property type="entry name" value="SET"/>
    <property type="match status" value="1"/>
</dbReference>
<name>A0ABR3JS63_9AGAR</name>
<keyword evidence="9" id="KW-1185">Reference proteome</keyword>
<dbReference type="InterPro" id="IPR002893">
    <property type="entry name" value="Znf_MYND"/>
</dbReference>
<evidence type="ECO:0000256" key="3">
    <source>
        <dbReference type="ARBA" id="ARBA00022833"/>
    </source>
</evidence>
<evidence type="ECO:0000256" key="4">
    <source>
        <dbReference type="PROSITE-ProRule" id="PRU00134"/>
    </source>
</evidence>
<evidence type="ECO:0008006" key="10">
    <source>
        <dbReference type="Google" id="ProtNLM"/>
    </source>
</evidence>
<evidence type="ECO:0000313" key="9">
    <source>
        <dbReference type="Proteomes" id="UP001556367"/>
    </source>
</evidence>
<feature type="region of interest" description="Disordered" evidence="5">
    <location>
        <begin position="1"/>
        <end position="39"/>
    </location>
</feature>
<feature type="domain" description="MYND-type" evidence="7">
    <location>
        <begin position="99"/>
        <end position="137"/>
    </location>
</feature>
<keyword evidence="1" id="KW-0479">Metal-binding</keyword>
<protein>
    <recommendedName>
        <fullName evidence="10">SET domain-containing protein</fullName>
    </recommendedName>
</protein>
<dbReference type="PROSITE" id="PS50865">
    <property type="entry name" value="ZF_MYND_2"/>
    <property type="match status" value="1"/>
</dbReference>
<dbReference type="InterPro" id="IPR046341">
    <property type="entry name" value="SET_dom_sf"/>
</dbReference>
<dbReference type="SMART" id="SM00317">
    <property type="entry name" value="SET"/>
    <property type="match status" value="1"/>
</dbReference>
<evidence type="ECO:0000313" key="8">
    <source>
        <dbReference type="EMBL" id="KAL0958187.1"/>
    </source>
</evidence>
<dbReference type="Proteomes" id="UP001556367">
    <property type="component" value="Unassembled WGS sequence"/>
</dbReference>
<dbReference type="InterPro" id="IPR001214">
    <property type="entry name" value="SET_dom"/>
</dbReference>
<dbReference type="Gene3D" id="6.10.140.2220">
    <property type="match status" value="1"/>
</dbReference>
<evidence type="ECO:0000256" key="2">
    <source>
        <dbReference type="ARBA" id="ARBA00022771"/>
    </source>
</evidence>